<sequence>DVKWAMTEKSTSGAGVPVVTPIGDACEECYLLGVRVLMYDTWELFVKDYHKGGDCRKKTEQARKTQRELQDDSFENPTFQFGDKNVSTGTQSAVEVYYKFDAWTESEMRASCGVARLSKPMLKAQLKIAHPSMRDANEEDTLYLFLPDPETKHFRKVKISQSQLVTLASTFLTARALLYDSHATEAFAHASAVALSESGATVGSIKSKYPVQLFLDGIKDRRSLTPLKAKAQDDLTKETTKIEAKLRLKYISKLDTACELRNPTFVRGKSWPELSDTIQEFEDEAELVWPKSIIFSIADLRQSTLSDAADWEGHLKVFRCWAPPEGQKLDLINPSFGMACVTSGTEEAIGDSLRSLLRHFVKVVYSEHVCPWIFDGISKLATLKAYALAAVKVFKDEDIWELPRDAASFIQDVPTAP</sequence>
<accession>A0ABN9W6E9</accession>
<evidence type="ECO:0000313" key="2">
    <source>
        <dbReference type="Proteomes" id="UP001189429"/>
    </source>
</evidence>
<reference evidence="1" key="1">
    <citation type="submission" date="2023-10" db="EMBL/GenBank/DDBJ databases">
        <authorList>
            <person name="Chen Y."/>
            <person name="Shah S."/>
            <person name="Dougan E. K."/>
            <person name="Thang M."/>
            <person name="Chan C."/>
        </authorList>
    </citation>
    <scope>NUCLEOTIDE SEQUENCE [LARGE SCALE GENOMIC DNA]</scope>
</reference>
<dbReference type="EMBL" id="CAUYUJ010018097">
    <property type="protein sequence ID" value="CAK0880622.1"/>
    <property type="molecule type" value="Genomic_DNA"/>
</dbReference>
<dbReference type="Proteomes" id="UP001189429">
    <property type="component" value="Unassembled WGS sequence"/>
</dbReference>
<organism evidence="1 2">
    <name type="scientific">Prorocentrum cordatum</name>
    <dbReference type="NCBI Taxonomy" id="2364126"/>
    <lineage>
        <taxon>Eukaryota</taxon>
        <taxon>Sar</taxon>
        <taxon>Alveolata</taxon>
        <taxon>Dinophyceae</taxon>
        <taxon>Prorocentrales</taxon>
        <taxon>Prorocentraceae</taxon>
        <taxon>Prorocentrum</taxon>
    </lineage>
</organism>
<protein>
    <submittedName>
        <fullName evidence="1">Uncharacterized protein</fullName>
    </submittedName>
</protein>
<evidence type="ECO:0000313" key="1">
    <source>
        <dbReference type="EMBL" id="CAK0880622.1"/>
    </source>
</evidence>
<proteinExistence type="predicted"/>
<feature type="non-terminal residue" evidence="1">
    <location>
        <position position="1"/>
    </location>
</feature>
<name>A0ABN9W6E9_9DINO</name>
<keyword evidence="2" id="KW-1185">Reference proteome</keyword>
<gene>
    <name evidence="1" type="ORF">PCOR1329_LOCUS63713</name>
</gene>
<comment type="caution">
    <text evidence="1">The sequence shown here is derived from an EMBL/GenBank/DDBJ whole genome shotgun (WGS) entry which is preliminary data.</text>
</comment>